<reference evidence="2" key="1">
    <citation type="submission" date="2014-11" db="EMBL/GenBank/DDBJ databases">
        <authorList>
            <person name="Amaro Gonzalez C."/>
        </authorList>
    </citation>
    <scope>NUCLEOTIDE SEQUENCE</scope>
</reference>
<dbReference type="AlphaFoldDB" id="A0A0E9VMG9"/>
<organism evidence="2">
    <name type="scientific">Anguilla anguilla</name>
    <name type="common">European freshwater eel</name>
    <name type="synonym">Muraena anguilla</name>
    <dbReference type="NCBI Taxonomy" id="7936"/>
    <lineage>
        <taxon>Eukaryota</taxon>
        <taxon>Metazoa</taxon>
        <taxon>Chordata</taxon>
        <taxon>Craniata</taxon>
        <taxon>Vertebrata</taxon>
        <taxon>Euteleostomi</taxon>
        <taxon>Actinopterygii</taxon>
        <taxon>Neopterygii</taxon>
        <taxon>Teleostei</taxon>
        <taxon>Anguilliformes</taxon>
        <taxon>Anguillidae</taxon>
        <taxon>Anguilla</taxon>
    </lineage>
</organism>
<name>A0A0E9VMG9_ANGAN</name>
<sequence length="38" mass="4446">MCVLIYVCIRFCWCNVSARCVSGDFHFLYRSSSVMDSF</sequence>
<keyword evidence="1" id="KW-0732">Signal</keyword>
<evidence type="ECO:0000313" key="2">
    <source>
        <dbReference type="EMBL" id="JAH79309.1"/>
    </source>
</evidence>
<dbReference type="EMBL" id="GBXM01029268">
    <property type="protein sequence ID" value="JAH79309.1"/>
    <property type="molecule type" value="Transcribed_RNA"/>
</dbReference>
<evidence type="ECO:0000256" key="1">
    <source>
        <dbReference type="SAM" id="SignalP"/>
    </source>
</evidence>
<protein>
    <submittedName>
        <fullName evidence="2">Uncharacterized protein</fullName>
    </submittedName>
</protein>
<proteinExistence type="predicted"/>
<feature type="chain" id="PRO_5002433792" evidence="1">
    <location>
        <begin position="19"/>
        <end position="38"/>
    </location>
</feature>
<accession>A0A0E9VMG9</accession>
<reference evidence="2" key="2">
    <citation type="journal article" date="2015" name="Fish Shellfish Immunol.">
        <title>Early steps in the European eel (Anguilla anguilla)-Vibrio vulnificus interaction in the gills: Role of the RtxA13 toxin.</title>
        <authorList>
            <person name="Callol A."/>
            <person name="Pajuelo D."/>
            <person name="Ebbesson L."/>
            <person name="Teles M."/>
            <person name="MacKenzie S."/>
            <person name="Amaro C."/>
        </authorList>
    </citation>
    <scope>NUCLEOTIDE SEQUENCE</scope>
</reference>
<feature type="signal peptide" evidence="1">
    <location>
        <begin position="1"/>
        <end position="18"/>
    </location>
</feature>